<dbReference type="SMART" id="SM00052">
    <property type="entry name" value="EAL"/>
    <property type="match status" value="1"/>
</dbReference>
<gene>
    <name evidence="4" type="ORF">H8K33_16160</name>
</gene>
<dbReference type="InterPro" id="IPR050706">
    <property type="entry name" value="Cyclic-di-GMP_PDE-like"/>
</dbReference>
<dbReference type="EMBL" id="JACOFU010000007">
    <property type="protein sequence ID" value="MBC3833043.1"/>
    <property type="molecule type" value="Genomic_DNA"/>
</dbReference>
<dbReference type="Pfam" id="PF00563">
    <property type="entry name" value="EAL"/>
    <property type="match status" value="1"/>
</dbReference>
<dbReference type="CDD" id="cd01948">
    <property type="entry name" value="EAL"/>
    <property type="match status" value="1"/>
</dbReference>
<evidence type="ECO:0000313" key="5">
    <source>
        <dbReference type="Proteomes" id="UP000643610"/>
    </source>
</evidence>
<feature type="domain" description="Response regulatory" evidence="2">
    <location>
        <begin position="7"/>
        <end position="130"/>
    </location>
</feature>
<keyword evidence="1" id="KW-0597">Phosphoprotein</keyword>
<reference evidence="4 5" key="1">
    <citation type="submission" date="2020-08" db="EMBL/GenBank/DDBJ databases">
        <title>Novel species isolated from subtropical streams in China.</title>
        <authorList>
            <person name="Lu H."/>
        </authorList>
    </citation>
    <scope>NUCLEOTIDE SEQUENCE [LARGE SCALE GENOMIC DNA]</scope>
    <source>
        <strain evidence="4 5">KCTC 52442</strain>
    </source>
</reference>
<sequence length="670" mass="74229">MDIRDLHILVVEDDNFQRRTLLSMLRSLGANTISEAANGRAALDIIRHSGEKPVNVTICDLQMPEMDGMEFLRHLGQEAYDVAIIIVSALDSKLLTSVGRMTRMHGIKLLGTIEKPISLERLKELLNRHDLLVSKWQQPHDAKTFSIAEIRQGIQAAQFEPFFQPKIDMRTGRLVGAEALARWIHPDFGVISPYAFIPLLEQSGDIDALTFLMLEKSALACKSLIEHGYPLKIAVNLSLSSLDKAGLAERIVEIVSGAGLDTDCIVLEITESAVMTEVAIALENLARLSMNGFSLSIDDYGTGYSSLQQLTRIPFSELKIDQCFVKDCTDNPEMSIVVKSSIDLARKLGIKSVAEGAETQQDWDTLKMMGADTVQGYFIAKPMAQEIFLEFIKNFDCQPESTHHSEHEEGQNRILVVDDDAYMRELIVSVLQDLGFSDIVEADSAMKALQLFELHSFDLIITDVNMPEMNGLRFIKMLRAGRTLAKRESRVIVITAFSQTEILGAALALDINGFLTKPFTSGQVQKKIEKALSEKLHLHHPFAYEAVGTEFKVLSGQTNAVLSLAEDVSPNPVSNLTANIASNAVLNLAAHQYDARNLDRNSSAYDIPLLELRPGMILQDDIFLMDGTQLLLAGHALTELSINRLQDLQDFLTGASVMIQGAPRINVKER</sequence>
<dbReference type="PANTHER" id="PTHR33121">
    <property type="entry name" value="CYCLIC DI-GMP PHOSPHODIESTERASE PDEF"/>
    <property type="match status" value="1"/>
</dbReference>
<evidence type="ECO:0000259" key="2">
    <source>
        <dbReference type="PROSITE" id="PS50110"/>
    </source>
</evidence>
<dbReference type="PROSITE" id="PS50883">
    <property type="entry name" value="EAL"/>
    <property type="match status" value="1"/>
</dbReference>
<protein>
    <submittedName>
        <fullName evidence="4">EAL domain-containing protein</fullName>
    </submittedName>
</protein>
<evidence type="ECO:0000256" key="1">
    <source>
        <dbReference type="PROSITE-ProRule" id="PRU00169"/>
    </source>
</evidence>
<dbReference type="InterPro" id="IPR011006">
    <property type="entry name" value="CheY-like_superfamily"/>
</dbReference>
<evidence type="ECO:0000259" key="3">
    <source>
        <dbReference type="PROSITE" id="PS50883"/>
    </source>
</evidence>
<dbReference type="InterPro" id="IPR001789">
    <property type="entry name" value="Sig_transdc_resp-reg_receiver"/>
</dbReference>
<keyword evidence="5" id="KW-1185">Reference proteome</keyword>
<feature type="modified residue" description="4-aspartylphosphate" evidence="1">
    <location>
        <position position="463"/>
    </location>
</feature>
<dbReference type="SMART" id="SM00448">
    <property type="entry name" value="REC"/>
    <property type="match status" value="2"/>
</dbReference>
<comment type="caution">
    <text evidence="4">The sequence shown here is derived from an EMBL/GenBank/DDBJ whole genome shotgun (WGS) entry which is preliminary data.</text>
</comment>
<evidence type="ECO:0000313" key="4">
    <source>
        <dbReference type="EMBL" id="MBC3833043.1"/>
    </source>
</evidence>
<dbReference type="Pfam" id="PF00072">
    <property type="entry name" value="Response_reg"/>
    <property type="match status" value="2"/>
</dbReference>
<accession>A0ABR6XUL5</accession>
<dbReference type="Gene3D" id="3.20.20.450">
    <property type="entry name" value="EAL domain"/>
    <property type="match status" value="1"/>
</dbReference>
<dbReference type="PROSITE" id="PS50110">
    <property type="entry name" value="RESPONSE_REGULATORY"/>
    <property type="match status" value="2"/>
</dbReference>
<dbReference type="SUPFAM" id="SSF52172">
    <property type="entry name" value="CheY-like"/>
    <property type="match status" value="2"/>
</dbReference>
<dbReference type="InterPro" id="IPR035919">
    <property type="entry name" value="EAL_sf"/>
</dbReference>
<feature type="domain" description="Response regulatory" evidence="2">
    <location>
        <begin position="413"/>
        <end position="532"/>
    </location>
</feature>
<dbReference type="Gene3D" id="3.40.50.2300">
    <property type="match status" value="2"/>
</dbReference>
<dbReference type="InterPro" id="IPR001633">
    <property type="entry name" value="EAL_dom"/>
</dbReference>
<feature type="modified residue" description="4-aspartylphosphate" evidence="1">
    <location>
        <position position="60"/>
    </location>
</feature>
<name>A0ABR6XUL5_9BURK</name>
<proteinExistence type="predicted"/>
<dbReference type="Proteomes" id="UP000643610">
    <property type="component" value="Unassembled WGS sequence"/>
</dbReference>
<dbReference type="SUPFAM" id="SSF141868">
    <property type="entry name" value="EAL domain-like"/>
    <property type="match status" value="1"/>
</dbReference>
<dbReference type="RefSeq" id="WP_186892080.1">
    <property type="nucleotide sequence ID" value="NZ_JACOFU010000007.1"/>
</dbReference>
<dbReference type="PANTHER" id="PTHR33121:SF70">
    <property type="entry name" value="SIGNALING PROTEIN YKOW"/>
    <property type="match status" value="1"/>
</dbReference>
<feature type="domain" description="EAL" evidence="3">
    <location>
        <begin position="143"/>
        <end position="396"/>
    </location>
</feature>
<organism evidence="4 5">
    <name type="scientific">Undibacterium amnicola</name>
    <dbReference type="NCBI Taxonomy" id="1834038"/>
    <lineage>
        <taxon>Bacteria</taxon>
        <taxon>Pseudomonadati</taxon>
        <taxon>Pseudomonadota</taxon>
        <taxon>Betaproteobacteria</taxon>
        <taxon>Burkholderiales</taxon>
        <taxon>Oxalobacteraceae</taxon>
        <taxon>Undibacterium</taxon>
    </lineage>
</organism>